<accession>A0A0C9N576</accession>
<name>A0A0C9N576_9FUNG</name>
<evidence type="ECO:0000256" key="1">
    <source>
        <dbReference type="SAM" id="SignalP"/>
    </source>
</evidence>
<proteinExistence type="predicted"/>
<organism evidence="2">
    <name type="scientific">Mucor ambiguus</name>
    <dbReference type="NCBI Taxonomy" id="91626"/>
    <lineage>
        <taxon>Eukaryota</taxon>
        <taxon>Fungi</taxon>
        <taxon>Fungi incertae sedis</taxon>
        <taxon>Mucoromycota</taxon>
        <taxon>Mucoromycotina</taxon>
        <taxon>Mucoromycetes</taxon>
        <taxon>Mucorales</taxon>
        <taxon>Mucorineae</taxon>
        <taxon>Mucoraceae</taxon>
        <taxon>Mucor</taxon>
    </lineage>
</organism>
<dbReference type="OrthoDB" id="2244862at2759"/>
<dbReference type="EMBL" id="DF836795">
    <property type="protein sequence ID" value="GAN11212.1"/>
    <property type="molecule type" value="Genomic_DNA"/>
</dbReference>
<protein>
    <submittedName>
        <fullName evidence="2">Uncharacterized protein</fullName>
    </submittedName>
</protein>
<evidence type="ECO:0000313" key="2">
    <source>
        <dbReference type="EMBL" id="GAN11212.1"/>
    </source>
</evidence>
<feature type="chain" id="PRO_5002209931" evidence="1">
    <location>
        <begin position="28"/>
        <end position="193"/>
    </location>
</feature>
<gene>
    <name evidence="2" type="ORF">MAM1_0506c10771</name>
</gene>
<dbReference type="Proteomes" id="UP000053815">
    <property type="component" value="Unassembled WGS sequence"/>
</dbReference>
<evidence type="ECO:0000313" key="3">
    <source>
        <dbReference type="Proteomes" id="UP000053815"/>
    </source>
</evidence>
<keyword evidence="1" id="KW-0732">Signal</keyword>
<feature type="signal peptide" evidence="1">
    <location>
        <begin position="1"/>
        <end position="27"/>
    </location>
</feature>
<dbReference type="AlphaFoldDB" id="A0A0C9N576"/>
<sequence length="193" mass="22215">MYTIFKAFFYLSILTFGLISFTGSVSSAADNELFSLIELTKQGLRWTAKEDADSSKVGQQPCTYDLKLESKFKDLKEPIPLQRSFFDASNVDISVTAECPEIHLPKESLEDIRNLMLNYGDLTYTQRVVVDYRIKTGYYKPIVIEKTKLPYALTSRLAWRYGRIANLLILLNRIASLLFRKYMIGNRRTAVEL</sequence>
<keyword evidence="3" id="KW-1185">Reference proteome</keyword>
<reference evidence="2" key="1">
    <citation type="submission" date="2014-09" db="EMBL/GenBank/DDBJ databases">
        <title>Draft genome sequence of an oleaginous Mucoromycotina fungus Mucor ambiguus NBRC6742.</title>
        <authorList>
            <person name="Takeda I."/>
            <person name="Yamane N."/>
            <person name="Morita T."/>
            <person name="Tamano K."/>
            <person name="Machida M."/>
            <person name="Baker S."/>
            <person name="Koike H."/>
        </authorList>
    </citation>
    <scope>NUCLEOTIDE SEQUENCE</scope>
    <source>
        <strain evidence="2">NBRC 6742</strain>
    </source>
</reference>